<gene>
    <name evidence="1" type="ORF">F4554_003048</name>
</gene>
<comment type="caution">
    <text evidence="1">The sequence shown here is derived from an EMBL/GenBank/DDBJ whole genome shotgun (WGS) entry which is preliminary data.</text>
</comment>
<dbReference type="SUPFAM" id="SSF53850">
    <property type="entry name" value="Periplasmic binding protein-like II"/>
    <property type="match status" value="1"/>
</dbReference>
<evidence type="ECO:0000313" key="2">
    <source>
        <dbReference type="Proteomes" id="UP000579605"/>
    </source>
</evidence>
<accession>A0A852ZMP0</accession>
<evidence type="ECO:0000313" key="1">
    <source>
        <dbReference type="EMBL" id="NYH90410.1"/>
    </source>
</evidence>
<name>A0A852ZMP0_9ACTN</name>
<dbReference type="AlphaFoldDB" id="A0A852ZMP0"/>
<protein>
    <submittedName>
        <fullName evidence="1">ABC-type glycerol-3-phosphate transport system substrate-binding protein</fullName>
    </submittedName>
</protein>
<dbReference type="Proteomes" id="UP000579605">
    <property type="component" value="Unassembled WGS sequence"/>
</dbReference>
<dbReference type="EMBL" id="JACBZH010000001">
    <property type="protein sequence ID" value="NYH90410.1"/>
    <property type="molecule type" value="Genomic_DNA"/>
</dbReference>
<dbReference type="RefSeq" id="WP_179787964.1">
    <property type="nucleotide sequence ID" value="NZ_BAAARR010000016.1"/>
</dbReference>
<keyword evidence="2" id="KW-1185">Reference proteome</keyword>
<reference evidence="1 2" key="1">
    <citation type="submission" date="2020-07" db="EMBL/GenBank/DDBJ databases">
        <title>Sequencing the genomes of 1000 actinobacteria strains.</title>
        <authorList>
            <person name="Klenk H.-P."/>
        </authorList>
    </citation>
    <scope>NUCLEOTIDE SEQUENCE [LARGE SCALE GENOMIC DNA]</scope>
    <source>
        <strain evidence="1 2">DSM 18448</strain>
    </source>
</reference>
<dbReference type="Gene3D" id="3.40.190.10">
    <property type="entry name" value="Periplasmic binding protein-like II"/>
    <property type="match status" value="1"/>
</dbReference>
<sequence>MTRTGNSRVQTWGFGNVDTTLAQQMFGVPTVWRKESNGRLVNSIETDEFEEALRFLARMWKAGVYHPDAPNMQFQKVQDLFMSGRTGYFAQGYIPMFGRTGLARTRR</sequence>
<proteinExistence type="predicted"/>
<organism evidence="1 2">
    <name type="scientific">Actinopolymorpha rutila</name>
    <dbReference type="NCBI Taxonomy" id="446787"/>
    <lineage>
        <taxon>Bacteria</taxon>
        <taxon>Bacillati</taxon>
        <taxon>Actinomycetota</taxon>
        <taxon>Actinomycetes</taxon>
        <taxon>Propionibacteriales</taxon>
        <taxon>Actinopolymorphaceae</taxon>
        <taxon>Actinopolymorpha</taxon>
    </lineage>
</organism>